<keyword evidence="5" id="KW-1185">Reference proteome</keyword>
<dbReference type="AlphaFoldDB" id="A0A5B8MXQ3"/>
<protein>
    <recommendedName>
        <fullName evidence="3">DET1- and DDB1-associated protein 1 domain-containing protein</fullName>
    </recommendedName>
</protein>
<dbReference type="GO" id="GO:0032436">
    <property type="term" value="P:positive regulation of proteasomal ubiquitin-dependent protein catabolic process"/>
    <property type="evidence" value="ECO:0007669"/>
    <property type="project" value="TreeGrafter"/>
</dbReference>
<feature type="compositionally biased region" description="Basic residues" evidence="2">
    <location>
        <begin position="126"/>
        <end position="140"/>
    </location>
</feature>
<feature type="region of interest" description="Disordered" evidence="2">
    <location>
        <begin position="105"/>
        <end position="140"/>
    </location>
</feature>
<proteinExistence type="inferred from homology"/>
<dbReference type="PANTHER" id="PTHR31879">
    <property type="entry name" value="DET1- AND DDB1-ASSOCIATED PROTEIN 1"/>
    <property type="match status" value="1"/>
</dbReference>
<name>A0A5B8MXQ3_9CHLO</name>
<feature type="compositionally biased region" description="Low complexity" evidence="2">
    <location>
        <begin position="27"/>
        <end position="37"/>
    </location>
</feature>
<sequence length="140" mass="15186">MTLEEVNPLLGDLPSRGNFASIASRRTTTTTTTTTTANDDDDEEDDKEKETSLGSCPEEDLEACGGVGGVVHGRFRRYVCDHNTKPPGDQTIKSESQPILIRSLLLRKGKGQQKKRKAGGSPASGTKKRQGTSRKTPKKK</sequence>
<dbReference type="EMBL" id="CP031049">
    <property type="protein sequence ID" value="QDZ25353.1"/>
    <property type="molecule type" value="Genomic_DNA"/>
</dbReference>
<dbReference type="InterPro" id="IPR018276">
    <property type="entry name" value="DDA1_dom"/>
</dbReference>
<dbReference type="PANTHER" id="PTHR31879:SF2">
    <property type="entry name" value="DET1- AND DDB1-ASSOCIATED PROTEIN 1"/>
    <property type="match status" value="1"/>
</dbReference>
<evidence type="ECO:0000259" key="3">
    <source>
        <dbReference type="Pfam" id="PF10172"/>
    </source>
</evidence>
<dbReference type="Pfam" id="PF10172">
    <property type="entry name" value="DDA1"/>
    <property type="match status" value="1"/>
</dbReference>
<dbReference type="GO" id="GO:0080008">
    <property type="term" value="C:Cul4-RING E3 ubiquitin ligase complex"/>
    <property type="evidence" value="ECO:0007669"/>
    <property type="project" value="TreeGrafter"/>
</dbReference>
<dbReference type="OrthoDB" id="445357at2759"/>
<feature type="domain" description="DET1- and DDB1-associated protein 1" evidence="3">
    <location>
        <begin position="78"/>
        <end position="108"/>
    </location>
</feature>
<evidence type="ECO:0000313" key="4">
    <source>
        <dbReference type="EMBL" id="QDZ25353.1"/>
    </source>
</evidence>
<comment type="similarity">
    <text evidence="1">Belongs to the DDA1 family.</text>
</comment>
<dbReference type="InterPro" id="IPR033575">
    <property type="entry name" value="DDA1-like"/>
</dbReference>
<accession>A0A5B8MXQ3</accession>
<reference evidence="4 5" key="1">
    <citation type="submission" date="2018-07" db="EMBL/GenBank/DDBJ databases">
        <title>The complete nuclear genome of the prasinophyte Chloropicon primus (CCMP1205).</title>
        <authorList>
            <person name="Pombert J.-F."/>
            <person name="Otis C."/>
            <person name="Turmel M."/>
            <person name="Lemieux C."/>
        </authorList>
    </citation>
    <scope>NUCLEOTIDE SEQUENCE [LARGE SCALE GENOMIC DNA]</scope>
    <source>
        <strain evidence="4 5">CCMP1205</strain>
    </source>
</reference>
<evidence type="ECO:0000313" key="5">
    <source>
        <dbReference type="Proteomes" id="UP000316726"/>
    </source>
</evidence>
<feature type="compositionally biased region" description="Acidic residues" evidence="2">
    <location>
        <begin position="38"/>
        <end position="47"/>
    </location>
</feature>
<evidence type="ECO:0000256" key="2">
    <source>
        <dbReference type="SAM" id="MobiDB-lite"/>
    </source>
</evidence>
<feature type="region of interest" description="Disordered" evidence="2">
    <location>
        <begin position="1"/>
        <end position="67"/>
    </location>
</feature>
<organism evidence="4 5">
    <name type="scientific">Chloropicon primus</name>
    <dbReference type="NCBI Taxonomy" id="1764295"/>
    <lineage>
        <taxon>Eukaryota</taxon>
        <taxon>Viridiplantae</taxon>
        <taxon>Chlorophyta</taxon>
        <taxon>Chloropicophyceae</taxon>
        <taxon>Chloropicales</taxon>
        <taxon>Chloropicaceae</taxon>
        <taxon>Chloropicon</taxon>
    </lineage>
</organism>
<gene>
    <name evidence="4" type="ORF">A3770_16p78710</name>
</gene>
<evidence type="ECO:0000256" key="1">
    <source>
        <dbReference type="ARBA" id="ARBA00008042"/>
    </source>
</evidence>
<dbReference type="Proteomes" id="UP000316726">
    <property type="component" value="Chromosome 16"/>
</dbReference>
<feature type="compositionally biased region" description="Basic residues" evidence="2">
    <location>
        <begin position="105"/>
        <end position="118"/>
    </location>
</feature>